<dbReference type="AlphaFoldDB" id="A0A4Z1JYF0"/>
<evidence type="ECO:0000313" key="2">
    <source>
        <dbReference type="Proteomes" id="UP000297229"/>
    </source>
</evidence>
<reference evidence="1 2" key="1">
    <citation type="submission" date="2017-12" db="EMBL/GenBank/DDBJ databases">
        <title>Comparative genomics of Botrytis spp.</title>
        <authorList>
            <person name="Valero-Jimenez C.A."/>
            <person name="Tapia P."/>
            <person name="Veloso J."/>
            <person name="Silva-Moreno E."/>
            <person name="Staats M."/>
            <person name="Valdes J.H."/>
            <person name="Van Kan J.A.L."/>
        </authorList>
    </citation>
    <scope>NUCLEOTIDE SEQUENCE [LARGE SCALE GENOMIC DNA]</scope>
    <source>
        <strain evidence="1 2">Be9601</strain>
    </source>
</reference>
<gene>
    <name evidence="1" type="ORF">BELL_0164g00210</name>
</gene>
<name>A0A4Z1JYF0_9HELO</name>
<sequence length="214" mass="23525">MYSATKNFCSGNFYSASHGDSPAIDTLLSKPTYTVKIFPATHIESIPQSSPGEIPTEVQKLCTWAAHVWHHGHTSNPISNESKDSIYRRDQCKDGCIGYIYSWACKKGWKAGHVFVDVLCGSECITCPGSSGSNSPTTMPKLQSKDGARSGYCYTCESGRWIDRSTMYRVKDSVTFGSGRATAFERVKYGISYLSYGTRRLVTDAVEDYVASGT</sequence>
<accession>A0A4Z1JYF0</accession>
<dbReference type="Proteomes" id="UP000297229">
    <property type="component" value="Unassembled WGS sequence"/>
</dbReference>
<comment type="caution">
    <text evidence="1">The sequence shown here is derived from an EMBL/GenBank/DDBJ whole genome shotgun (WGS) entry which is preliminary data.</text>
</comment>
<dbReference type="EMBL" id="PQXM01000163">
    <property type="protein sequence ID" value="TGO76292.1"/>
    <property type="molecule type" value="Genomic_DNA"/>
</dbReference>
<organism evidence="1 2">
    <name type="scientific">Botrytis elliptica</name>
    <dbReference type="NCBI Taxonomy" id="278938"/>
    <lineage>
        <taxon>Eukaryota</taxon>
        <taxon>Fungi</taxon>
        <taxon>Dikarya</taxon>
        <taxon>Ascomycota</taxon>
        <taxon>Pezizomycotina</taxon>
        <taxon>Leotiomycetes</taxon>
        <taxon>Helotiales</taxon>
        <taxon>Sclerotiniaceae</taxon>
        <taxon>Botrytis</taxon>
    </lineage>
</organism>
<proteinExistence type="predicted"/>
<keyword evidence="2" id="KW-1185">Reference proteome</keyword>
<protein>
    <submittedName>
        <fullName evidence="1">Uncharacterized protein</fullName>
    </submittedName>
</protein>
<evidence type="ECO:0000313" key="1">
    <source>
        <dbReference type="EMBL" id="TGO76292.1"/>
    </source>
</evidence>